<dbReference type="InterPro" id="IPR018680">
    <property type="entry name" value="DUF2164"/>
</dbReference>
<organism evidence="1">
    <name type="scientific">Paenibacillus sp. SYP-B3998</name>
    <dbReference type="NCBI Taxonomy" id="2678564"/>
    <lineage>
        <taxon>Bacteria</taxon>
        <taxon>Bacillati</taxon>
        <taxon>Bacillota</taxon>
        <taxon>Bacilli</taxon>
        <taxon>Bacillales</taxon>
        <taxon>Paenibacillaceae</taxon>
        <taxon>Paenibacillus</taxon>
    </lineage>
</organism>
<protein>
    <submittedName>
        <fullName evidence="1">DUF2164 domain-containing protein</fullName>
    </submittedName>
</protein>
<dbReference type="Pfam" id="PF09932">
    <property type="entry name" value="DUF2164"/>
    <property type="match status" value="1"/>
</dbReference>
<name>A0A6G3ZWV3_9BACL</name>
<dbReference type="EMBL" id="JAAIKC010000003">
    <property type="protein sequence ID" value="NEW06612.1"/>
    <property type="molecule type" value="Genomic_DNA"/>
</dbReference>
<gene>
    <name evidence="1" type="ORF">GK047_11365</name>
</gene>
<comment type="caution">
    <text evidence="1">The sequence shown here is derived from an EMBL/GenBank/DDBJ whole genome shotgun (WGS) entry which is preliminary data.</text>
</comment>
<proteinExistence type="predicted"/>
<accession>A0A6G3ZWV3</accession>
<reference evidence="1" key="1">
    <citation type="submission" date="2020-02" db="EMBL/GenBank/DDBJ databases">
        <authorList>
            <person name="Shen X.-R."/>
            <person name="Zhang Y.-X."/>
        </authorList>
    </citation>
    <scope>NUCLEOTIDE SEQUENCE</scope>
    <source>
        <strain evidence="1">SYP-B3998</strain>
    </source>
</reference>
<sequence length="84" mass="9875">MIPLKLPKDEKEMMIEDLQSHLEMDHNLTLGRLAIEQMIDYMLQQLAVPIYNQALDEVRKTVVEKMVSLEEDIYALQKSKSSRR</sequence>
<dbReference type="AlphaFoldDB" id="A0A6G3ZWV3"/>
<evidence type="ECO:0000313" key="1">
    <source>
        <dbReference type="EMBL" id="NEW06612.1"/>
    </source>
</evidence>
<dbReference type="RefSeq" id="WP_163945921.1">
    <property type="nucleotide sequence ID" value="NZ_JAAIKC010000003.1"/>
</dbReference>